<protein>
    <submittedName>
        <fullName evidence="5">MarR family winged helix-turn-helix transcriptional regulator</fullName>
    </submittedName>
</protein>
<dbReference type="Gene3D" id="1.10.10.10">
    <property type="entry name" value="Winged helix-like DNA-binding domain superfamily/Winged helix DNA-binding domain"/>
    <property type="match status" value="1"/>
</dbReference>
<organism evidence="5 6">
    <name type="scientific">Tsukamurella soli</name>
    <dbReference type="NCBI Taxonomy" id="644556"/>
    <lineage>
        <taxon>Bacteria</taxon>
        <taxon>Bacillati</taxon>
        <taxon>Actinomycetota</taxon>
        <taxon>Actinomycetes</taxon>
        <taxon>Mycobacteriales</taxon>
        <taxon>Tsukamurellaceae</taxon>
        <taxon>Tsukamurella</taxon>
    </lineage>
</organism>
<evidence type="ECO:0000313" key="6">
    <source>
        <dbReference type="Proteomes" id="UP001500635"/>
    </source>
</evidence>
<sequence>MASKLPDVAEVFSDLVRCETRLYNAVGERLQEEHGLTTAQFEFLRHLRRHPGARVADLAGVFAIGVGAVSKGVDRLERRGWVARQSNPDDRRSSILALTPTGQRLVDGAEETFARRLHELIGGAVDGPGAAALATALAALRATLERDRVGLPAG</sequence>
<comment type="caution">
    <text evidence="5">The sequence shown here is derived from an EMBL/GenBank/DDBJ whole genome shotgun (WGS) entry which is preliminary data.</text>
</comment>
<accession>A0ABP8J7D4</accession>
<dbReference type="PROSITE" id="PS50995">
    <property type="entry name" value="HTH_MARR_2"/>
    <property type="match status" value="1"/>
</dbReference>
<name>A0ABP8J7D4_9ACTN</name>
<evidence type="ECO:0000259" key="4">
    <source>
        <dbReference type="PROSITE" id="PS50995"/>
    </source>
</evidence>
<keyword evidence="6" id="KW-1185">Reference proteome</keyword>
<dbReference type="SUPFAM" id="SSF46785">
    <property type="entry name" value="Winged helix' DNA-binding domain"/>
    <property type="match status" value="1"/>
</dbReference>
<dbReference type="SMART" id="SM00347">
    <property type="entry name" value="HTH_MARR"/>
    <property type="match status" value="1"/>
</dbReference>
<dbReference type="Pfam" id="PF01047">
    <property type="entry name" value="MarR"/>
    <property type="match status" value="1"/>
</dbReference>
<evidence type="ECO:0000313" key="5">
    <source>
        <dbReference type="EMBL" id="GAA4386377.1"/>
    </source>
</evidence>
<dbReference type="RefSeq" id="WP_344991632.1">
    <property type="nucleotide sequence ID" value="NZ_BAABFR010000009.1"/>
</dbReference>
<dbReference type="InterPro" id="IPR023187">
    <property type="entry name" value="Tscrpt_reg_MarR-type_CS"/>
</dbReference>
<dbReference type="PANTHER" id="PTHR33164">
    <property type="entry name" value="TRANSCRIPTIONAL REGULATOR, MARR FAMILY"/>
    <property type="match status" value="1"/>
</dbReference>
<evidence type="ECO:0000256" key="3">
    <source>
        <dbReference type="ARBA" id="ARBA00023163"/>
    </source>
</evidence>
<dbReference type="InterPro" id="IPR039422">
    <property type="entry name" value="MarR/SlyA-like"/>
</dbReference>
<dbReference type="EMBL" id="BAABFR010000009">
    <property type="protein sequence ID" value="GAA4386377.1"/>
    <property type="molecule type" value="Genomic_DNA"/>
</dbReference>
<proteinExistence type="predicted"/>
<keyword evidence="1" id="KW-0805">Transcription regulation</keyword>
<dbReference type="PROSITE" id="PS01117">
    <property type="entry name" value="HTH_MARR_1"/>
    <property type="match status" value="1"/>
</dbReference>
<dbReference type="InterPro" id="IPR000835">
    <property type="entry name" value="HTH_MarR-typ"/>
</dbReference>
<dbReference type="PANTHER" id="PTHR33164:SF94">
    <property type="entry name" value="TRANSCRIPTIONAL REGULATORY PROTEIN-RELATED"/>
    <property type="match status" value="1"/>
</dbReference>
<reference evidence="6" key="1">
    <citation type="journal article" date="2019" name="Int. J. Syst. Evol. Microbiol.">
        <title>The Global Catalogue of Microorganisms (GCM) 10K type strain sequencing project: providing services to taxonomists for standard genome sequencing and annotation.</title>
        <authorList>
            <consortium name="The Broad Institute Genomics Platform"/>
            <consortium name="The Broad Institute Genome Sequencing Center for Infectious Disease"/>
            <person name="Wu L."/>
            <person name="Ma J."/>
        </authorList>
    </citation>
    <scope>NUCLEOTIDE SEQUENCE [LARGE SCALE GENOMIC DNA]</scope>
    <source>
        <strain evidence="6">JCM 17688</strain>
    </source>
</reference>
<feature type="domain" description="HTH marR-type" evidence="4">
    <location>
        <begin position="1"/>
        <end position="142"/>
    </location>
</feature>
<evidence type="ECO:0000256" key="2">
    <source>
        <dbReference type="ARBA" id="ARBA00023125"/>
    </source>
</evidence>
<gene>
    <name evidence="5" type="ORF">GCM10023147_09560</name>
</gene>
<keyword evidence="2" id="KW-0238">DNA-binding</keyword>
<keyword evidence="3" id="KW-0804">Transcription</keyword>
<dbReference type="InterPro" id="IPR036390">
    <property type="entry name" value="WH_DNA-bd_sf"/>
</dbReference>
<dbReference type="Proteomes" id="UP001500635">
    <property type="component" value="Unassembled WGS sequence"/>
</dbReference>
<dbReference type="InterPro" id="IPR036388">
    <property type="entry name" value="WH-like_DNA-bd_sf"/>
</dbReference>
<dbReference type="PRINTS" id="PR00598">
    <property type="entry name" value="HTHMARR"/>
</dbReference>
<evidence type="ECO:0000256" key="1">
    <source>
        <dbReference type="ARBA" id="ARBA00023015"/>
    </source>
</evidence>